<keyword evidence="7" id="KW-1185">Reference proteome</keyword>
<dbReference type="InterPro" id="IPR018060">
    <property type="entry name" value="HTH_AraC"/>
</dbReference>
<dbReference type="Pfam" id="PF12833">
    <property type="entry name" value="HTH_18"/>
    <property type="match status" value="1"/>
</dbReference>
<dbReference type="InterPro" id="IPR009057">
    <property type="entry name" value="Homeodomain-like_sf"/>
</dbReference>
<dbReference type="Gene3D" id="1.10.10.60">
    <property type="entry name" value="Homeodomain-like"/>
    <property type="match status" value="2"/>
</dbReference>
<feature type="region of interest" description="Disordered" evidence="4">
    <location>
        <begin position="250"/>
        <end position="269"/>
    </location>
</feature>
<sequence>MWPIRLGKNIAKPNYHIGPRVTSYFSMHFVVEGQGMFIQDQQHFSLHPGDLFCLFPTKTVEYYTDHVQPLNMTWLAFDGKQSLPTLERIGLQPSSPHLSAGLKPDIADTLDSLFELARSGGAPHADFGRLSLFFRLFEQLCKHAALSGMSRPAGKTVDWLQKGRDYLEMHYAEGISVDKVAAYAGVERSHFSKTFQETYGLSPIAFIQQLKMNQAKQMMRDTDYSLTEIALSVGYPDLFSFSKAFKKHIGQSPTGYRSRESEAENVLGD</sequence>
<protein>
    <submittedName>
        <fullName evidence="6">AraC family transcriptional regulator</fullName>
    </submittedName>
</protein>
<keyword evidence="1" id="KW-0805">Transcription regulation</keyword>
<dbReference type="Proteomes" id="UP000295636">
    <property type="component" value="Unassembled WGS sequence"/>
</dbReference>
<dbReference type="GO" id="GO:0003700">
    <property type="term" value="F:DNA-binding transcription factor activity"/>
    <property type="evidence" value="ECO:0007669"/>
    <property type="project" value="InterPro"/>
</dbReference>
<dbReference type="PROSITE" id="PS01124">
    <property type="entry name" value="HTH_ARAC_FAMILY_2"/>
    <property type="match status" value="1"/>
</dbReference>
<dbReference type="EMBL" id="SMRT01000004">
    <property type="protein sequence ID" value="TDF98347.1"/>
    <property type="molecule type" value="Genomic_DNA"/>
</dbReference>
<dbReference type="PROSITE" id="PS00041">
    <property type="entry name" value="HTH_ARAC_FAMILY_1"/>
    <property type="match status" value="1"/>
</dbReference>
<evidence type="ECO:0000256" key="1">
    <source>
        <dbReference type="ARBA" id="ARBA00023015"/>
    </source>
</evidence>
<dbReference type="PANTHER" id="PTHR43280:SF2">
    <property type="entry name" value="HTH-TYPE TRANSCRIPTIONAL REGULATOR EXSA"/>
    <property type="match status" value="1"/>
</dbReference>
<dbReference type="Pfam" id="PF02311">
    <property type="entry name" value="AraC_binding"/>
    <property type="match status" value="1"/>
</dbReference>
<dbReference type="SMART" id="SM00342">
    <property type="entry name" value="HTH_ARAC"/>
    <property type="match status" value="1"/>
</dbReference>
<dbReference type="PANTHER" id="PTHR43280">
    <property type="entry name" value="ARAC-FAMILY TRANSCRIPTIONAL REGULATOR"/>
    <property type="match status" value="1"/>
</dbReference>
<keyword evidence="3" id="KW-0804">Transcription</keyword>
<feature type="domain" description="HTH araC/xylS-type" evidence="5">
    <location>
        <begin position="161"/>
        <end position="259"/>
    </location>
</feature>
<dbReference type="SUPFAM" id="SSF51215">
    <property type="entry name" value="Regulatory protein AraC"/>
    <property type="match status" value="1"/>
</dbReference>
<dbReference type="SUPFAM" id="SSF46689">
    <property type="entry name" value="Homeodomain-like"/>
    <property type="match status" value="2"/>
</dbReference>
<evidence type="ECO:0000256" key="4">
    <source>
        <dbReference type="SAM" id="MobiDB-lite"/>
    </source>
</evidence>
<evidence type="ECO:0000259" key="5">
    <source>
        <dbReference type="PROSITE" id="PS01124"/>
    </source>
</evidence>
<dbReference type="InterPro" id="IPR037923">
    <property type="entry name" value="HTH-like"/>
</dbReference>
<dbReference type="InterPro" id="IPR020449">
    <property type="entry name" value="Tscrpt_reg_AraC-type_HTH"/>
</dbReference>
<dbReference type="InterPro" id="IPR003313">
    <property type="entry name" value="AraC-bd"/>
</dbReference>
<name>A0A4R5KTV9_9BACL</name>
<dbReference type="GO" id="GO:0043565">
    <property type="term" value="F:sequence-specific DNA binding"/>
    <property type="evidence" value="ECO:0007669"/>
    <property type="project" value="InterPro"/>
</dbReference>
<dbReference type="OrthoDB" id="2638442at2"/>
<dbReference type="Gene3D" id="2.60.120.280">
    <property type="entry name" value="Regulatory protein AraC"/>
    <property type="match status" value="1"/>
</dbReference>
<proteinExistence type="predicted"/>
<reference evidence="6 7" key="1">
    <citation type="submission" date="2019-03" db="EMBL/GenBank/DDBJ databases">
        <title>This is whole genome sequence of Paenibacillus sp MS74 strain.</title>
        <authorList>
            <person name="Trinh H.N."/>
        </authorList>
    </citation>
    <scope>NUCLEOTIDE SEQUENCE [LARGE SCALE GENOMIC DNA]</scope>
    <source>
        <strain evidence="6 7">MS74</strain>
    </source>
</reference>
<organism evidence="6 7">
    <name type="scientific">Paenibacillus piri</name>
    <dbReference type="NCBI Taxonomy" id="2547395"/>
    <lineage>
        <taxon>Bacteria</taxon>
        <taxon>Bacillati</taxon>
        <taxon>Bacillota</taxon>
        <taxon>Bacilli</taxon>
        <taxon>Bacillales</taxon>
        <taxon>Paenibacillaceae</taxon>
        <taxon>Paenibacillus</taxon>
    </lineage>
</organism>
<evidence type="ECO:0000313" key="7">
    <source>
        <dbReference type="Proteomes" id="UP000295636"/>
    </source>
</evidence>
<gene>
    <name evidence="6" type="ORF">E1757_11490</name>
</gene>
<accession>A0A4R5KTV9</accession>
<evidence type="ECO:0000256" key="3">
    <source>
        <dbReference type="ARBA" id="ARBA00023163"/>
    </source>
</evidence>
<comment type="caution">
    <text evidence="6">The sequence shown here is derived from an EMBL/GenBank/DDBJ whole genome shotgun (WGS) entry which is preliminary data.</text>
</comment>
<evidence type="ECO:0000313" key="6">
    <source>
        <dbReference type="EMBL" id="TDF98347.1"/>
    </source>
</evidence>
<dbReference type="AlphaFoldDB" id="A0A4R5KTV9"/>
<keyword evidence="2" id="KW-0238">DNA-binding</keyword>
<dbReference type="InterPro" id="IPR018062">
    <property type="entry name" value="HTH_AraC-typ_CS"/>
</dbReference>
<dbReference type="PRINTS" id="PR00032">
    <property type="entry name" value="HTHARAC"/>
</dbReference>
<evidence type="ECO:0000256" key="2">
    <source>
        <dbReference type="ARBA" id="ARBA00023125"/>
    </source>
</evidence>